<proteinExistence type="predicted"/>
<keyword evidence="3" id="KW-1185">Reference proteome</keyword>
<accession>A0A8X7VBT1</accession>
<dbReference type="InterPro" id="IPR039640">
    <property type="entry name" value="SCAB"/>
</dbReference>
<protein>
    <recommendedName>
        <fullName evidence="1">Stomatal closure-related actin-binding protein PH domain-containing protein</fullName>
    </recommendedName>
</protein>
<dbReference type="OrthoDB" id="2014217at2759"/>
<reference evidence="2 3" key="1">
    <citation type="submission" date="2020-02" db="EMBL/GenBank/DDBJ databases">
        <authorList>
            <person name="Ma Q."/>
            <person name="Huang Y."/>
            <person name="Song X."/>
            <person name="Pei D."/>
        </authorList>
    </citation>
    <scope>NUCLEOTIDE SEQUENCE [LARGE SCALE GENOMIC DNA]</scope>
    <source>
        <strain evidence="2">Sxm20200214</strain>
        <tissue evidence="2">Leaf</tissue>
    </source>
</reference>
<evidence type="ECO:0000259" key="1">
    <source>
        <dbReference type="Pfam" id="PF17684"/>
    </source>
</evidence>
<dbReference type="AlphaFoldDB" id="A0A8X7VBT1"/>
<name>A0A8X7VBT1_BRACI</name>
<dbReference type="GO" id="GO:0010119">
    <property type="term" value="P:regulation of stomatal movement"/>
    <property type="evidence" value="ECO:0007669"/>
    <property type="project" value="InterPro"/>
</dbReference>
<dbReference type="Gene3D" id="2.30.29.140">
    <property type="match status" value="1"/>
</dbReference>
<dbReference type="PANTHER" id="PTHR31172">
    <property type="entry name" value="STOMATAL CLOSURE-RELATED ACTIN-BINDING PROTEIN 1"/>
    <property type="match status" value="1"/>
</dbReference>
<dbReference type="EMBL" id="JAAMPC010000006">
    <property type="protein sequence ID" value="KAG2308299.1"/>
    <property type="molecule type" value="Genomic_DNA"/>
</dbReference>
<dbReference type="PANTHER" id="PTHR31172:SF7">
    <property type="entry name" value="STOMATAL CLOSURE-RELATED ACTIN-BINDING PROTEIN 3"/>
    <property type="match status" value="1"/>
</dbReference>
<dbReference type="GO" id="GO:0003779">
    <property type="term" value="F:actin binding"/>
    <property type="evidence" value="ECO:0007669"/>
    <property type="project" value="InterPro"/>
</dbReference>
<dbReference type="Pfam" id="PF17684">
    <property type="entry name" value="SCAB-PH"/>
    <property type="match status" value="1"/>
</dbReference>
<dbReference type="Proteomes" id="UP000886595">
    <property type="component" value="Unassembled WGS sequence"/>
</dbReference>
<dbReference type="GO" id="GO:0007015">
    <property type="term" value="P:actin filament organization"/>
    <property type="evidence" value="ECO:0007669"/>
    <property type="project" value="InterPro"/>
</dbReference>
<evidence type="ECO:0000313" key="3">
    <source>
        <dbReference type="Proteomes" id="UP000886595"/>
    </source>
</evidence>
<feature type="domain" description="Stomatal closure-related actin-binding protein PH" evidence="1">
    <location>
        <begin position="8"/>
        <end position="79"/>
    </location>
</feature>
<comment type="caution">
    <text evidence="2">The sequence shown here is derived from an EMBL/GenBank/DDBJ whole genome shotgun (WGS) entry which is preliminary data.</text>
</comment>
<evidence type="ECO:0000313" key="2">
    <source>
        <dbReference type="EMBL" id="KAG2308299.1"/>
    </source>
</evidence>
<organism evidence="2 3">
    <name type="scientific">Brassica carinata</name>
    <name type="common">Ethiopian mustard</name>
    <name type="synonym">Abyssinian cabbage</name>
    <dbReference type="NCBI Taxonomy" id="52824"/>
    <lineage>
        <taxon>Eukaryota</taxon>
        <taxon>Viridiplantae</taxon>
        <taxon>Streptophyta</taxon>
        <taxon>Embryophyta</taxon>
        <taxon>Tracheophyta</taxon>
        <taxon>Spermatophyta</taxon>
        <taxon>Magnoliopsida</taxon>
        <taxon>eudicotyledons</taxon>
        <taxon>Gunneridae</taxon>
        <taxon>Pentapetalae</taxon>
        <taxon>rosids</taxon>
        <taxon>malvids</taxon>
        <taxon>Brassicales</taxon>
        <taxon>Brassicaceae</taxon>
        <taxon>Brassiceae</taxon>
        <taxon>Brassica</taxon>
    </lineage>
</organism>
<sequence length="101" mass="11102">MGGGACNMSFMEVISQMNGQDYSSRTHVFSVRKTRIKLSQGLITKAREIYSTSMQLCGVRGNIKAPPAKALFCSGNKEKVTLSLRSYVCLQDSLSLCLVIF</sequence>
<gene>
    <name evidence="2" type="ORF">Bca52824_028047</name>
</gene>
<dbReference type="InterPro" id="IPR041144">
    <property type="entry name" value="SCAB-PH"/>
</dbReference>